<reference evidence="1 2" key="1">
    <citation type="journal article" date="2011" name="J. Bacteriol.">
        <title>Genome sequence of Neisseria meningitidis serogroup B strain H44/76.</title>
        <authorList>
            <person name="Piet J.R."/>
            <person name="Huis In 't Veld R.A."/>
            <person name="van Schaik B.D."/>
            <person name="van Kampen A.H."/>
            <person name="Baas F."/>
            <person name="van de Beek D."/>
            <person name="Pannekoek Y."/>
            <person name="van der Ende A."/>
        </authorList>
    </citation>
    <scope>NUCLEOTIDE SEQUENCE [LARGE SCALE GENOMIC DNA]</scope>
    <source>
        <strain evidence="1 2">H44/76</strain>
    </source>
</reference>
<name>E6MVW8_NEIMH</name>
<comment type="caution">
    <text evidence="1">The sequence shown here is derived from an EMBL/GenBank/DDBJ whole genome shotgun (WGS) entry which is preliminary data.</text>
</comment>
<protein>
    <submittedName>
        <fullName evidence="1">Uncharacterized protein</fullName>
    </submittedName>
</protein>
<evidence type="ECO:0000313" key="1">
    <source>
        <dbReference type="EMBL" id="EFV64293.1"/>
    </source>
</evidence>
<proteinExistence type="predicted"/>
<evidence type="ECO:0000313" key="2">
    <source>
        <dbReference type="Proteomes" id="UP000032707"/>
    </source>
</evidence>
<gene>
    <name evidence="1" type="ORF">NMH_0806</name>
</gene>
<dbReference type="EMBL" id="AEQZ01000013">
    <property type="protein sequence ID" value="EFV64293.1"/>
    <property type="molecule type" value="Genomic_DNA"/>
</dbReference>
<dbReference type="AlphaFoldDB" id="E6MVW8"/>
<dbReference type="Proteomes" id="UP000032707">
    <property type="component" value="Unassembled WGS sequence"/>
</dbReference>
<accession>E6MVW8</accession>
<dbReference type="PATRIC" id="fig|909420.4.peg.803"/>
<organism evidence="1 2">
    <name type="scientific">Neisseria meningitidis serogroup B / serotype 15 (strain H44/76)</name>
    <dbReference type="NCBI Taxonomy" id="909420"/>
    <lineage>
        <taxon>Bacteria</taxon>
        <taxon>Pseudomonadati</taxon>
        <taxon>Pseudomonadota</taxon>
        <taxon>Betaproteobacteria</taxon>
        <taxon>Neisseriales</taxon>
        <taxon>Neisseriaceae</taxon>
        <taxon>Neisseria</taxon>
    </lineage>
</organism>
<sequence length="40" mass="5173">MHNSWLRTFYYLLYDIFRQHNKVTPNMSQFQNFQIYHENF</sequence>